<protein>
    <recommendedName>
        <fullName evidence="3">Golgin subfamily A member 7/ERF4 domain-containing protein</fullName>
    </recommendedName>
</protein>
<proteinExistence type="predicted"/>
<comment type="caution">
    <text evidence="1">The sequence shown here is derived from an EMBL/GenBank/DDBJ whole genome shotgun (WGS) entry which is preliminary data.</text>
</comment>
<accession>A0A8J8NAW6</accession>
<sequence>MDPLFNKLIPQNKPATHIIHPTGKTFITGLACNYDEHSYDPAFFATTGLDELQYRQLLDIVNTTLITYWPCTLCQIIGYCLCPCTLGLSFVVPGVAIAEARTKVGEDIDRINKEVLQEKGLFMVLQVYCSTSWLEIVKMKRTKKGREDVEMEPLARNF</sequence>
<organism evidence="1 2">
    <name type="scientific">Halteria grandinella</name>
    <dbReference type="NCBI Taxonomy" id="5974"/>
    <lineage>
        <taxon>Eukaryota</taxon>
        <taxon>Sar</taxon>
        <taxon>Alveolata</taxon>
        <taxon>Ciliophora</taxon>
        <taxon>Intramacronucleata</taxon>
        <taxon>Spirotrichea</taxon>
        <taxon>Stichotrichia</taxon>
        <taxon>Sporadotrichida</taxon>
        <taxon>Halteriidae</taxon>
        <taxon>Halteria</taxon>
    </lineage>
</organism>
<dbReference type="EMBL" id="RRYP01029980">
    <property type="protein sequence ID" value="TNV71324.1"/>
    <property type="molecule type" value="Genomic_DNA"/>
</dbReference>
<dbReference type="OrthoDB" id="58259at2759"/>
<evidence type="ECO:0000313" key="1">
    <source>
        <dbReference type="EMBL" id="TNV71324.1"/>
    </source>
</evidence>
<dbReference type="Proteomes" id="UP000785679">
    <property type="component" value="Unassembled WGS sequence"/>
</dbReference>
<dbReference type="AlphaFoldDB" id="A0A8J8NAW6"/>
<name>A0A8J8NAW6_HALGN</name>
<keyword evidence="2" id="KW-1185">Reference proteome</keyword>
<evidence type="ECO:0000313" key="2">
    <source>
        <dbReference type="Proteomes" id="UP000785679"/>
    </source>
</evidence>
<reference evidence="1" key="1">
    <citation type="submission" date="2019-06" db="EMBL/GenBank/DDBJ databases">
        <authorList>
            <person name="Zheng W."/>
        </authorList>
    </citation>
    <scope>NUCLEOTIDE SEQUENCE</scope>
    <source>
        <strain evidence="1">QDHG01</strain>
    </source>
</reference>
<gene>
    <name evidence="1" type="ORF">FGO68_gene6756</name>
</gene>
<evidence type="ECO:0008006" key="3">
    <source>
        <dbReference type="Google" id="ProtNLM"/>
    </source>
</evidence>